<feature type="non-terminal residue" evidence="2">
    <location>
        <position position="141"/>
    </location>
</feature>
<gene>
    <name evidence="2" type="ORF">AVDCRST_MAG02-4012</name>
</gene>
<dbReference type="EMBL" id="CADCVH010000102">
    <property type="protein sequence ID" value="CAA9470128.1"/>
    <property type="molecule type" value="Genomic_DNA"/>
</dbReference>
<proteinExistence type="predicted"/>
<feature type="region of interest" description="Disordered" evidence="1">
    <location>
        <begin position="1"/>
        <end position="141"/>
    </location>
</feature>
<protein>
    <submittedName>
        <fullName evidence="2">Uncharacterized protein</fullName>
    </submittedName>
</protein>
<feature type="compositionally biased region" description="Basic and acidic residues" evidence="1">
    <location>
        <begin position="102"/>
        <end position="113"/>
    </location>
</feature>
<dbReference type="AlphaFoldDB" id="A0A6J4RCB0"/>
<accession>A0A6J4RCB0</accession>
<name>A0A6J4RCB0_9ACTN</name>
<reference evidence="2" key="1">
    <citation type="submission" date="2020-02" db="EMBL/GenBank/DDBJ databases">
        <authorList>
            <person name="Meier V. D."/>
        </authorList>
    </citation>
    <scope>NUCLEOTIDE SEQUENCE</scope>
    <source>
        <strain evidence="2">AVDCRST_MAG02</strain>
    </source>
</reference>
<feature type="non-terminal residue" evidence="2">
    <location>
        <position position="1"/>
    </location>
</feature>
<feature type="compositionally biased region" description="Basic and acidic residues" evidence="1">
    <location>
        <begin position="57"/>
        <end position="71"/>
    </location>
</feature>
<evidence type="ECO:0000256" key="1">
    <source>
        <dbReference type="SAM" id="MobiDB-lite"/>
    </source>
</evidence>
<sequence>GGSHLQRPGPRQRATLAGGERGRGGPPARAHGAQRRRGARRARDQSRASPRPSGEGGDDRGVRPGARHEPQARYGAPPALRPRRQDLHLTGVRDRCRRQRRDPRPLREPDHRLPGLRSAAFRVRRTYRGPPRSGAGDEGRL</sequence>
<evidence type="ECO:0000313" key="2">
    <source>
        <dbReference type="EMBL" id="CAA9470128.1"/>
    </source>
</evidence>
<organism evidence="2">
    <name type="scientific">uncultured Rubrobacteraceae bacterium</name>
    <dbReference type="NCBI Taxonomy" id="349277"/>
    <lineage>
        <taxon>Bacteria</taxon>
        <taxon>Bacillati</taxon>
        <taxon>Actinomycetota</taxon>
        <taxon>Rubrobacteria</taxon>
        <taxon>Rubrobacterales</taxon>
        <taxon>Rubrobacteraceae</taxon>
        <taxon>environmental samples</taxon>
    </lineage>
</organism>
<feature type="compositionally biased region" description="Basic and acidic residues" evidence="1">
    <location>
        <begin position="83"/>
        <end position="94"/>
    </location>
</feature>